<evidence type="ECO:0000259" key="3">
    <source>
        <dbReference type="Pfam" id="PF01562"/>
    </source>
</evidence>
<feature type="domain" description="Peptidase M12B propeptide" evidence="3">
    <location>
        <begin position="85"/>
        <end position="172"/>
    </location>
</feature>
<evidence type="ECO:0000256" key="2">
    <source>
        <dbReference type="SAM" id="SignalP"/>
    </source>
</evidence>
<dbReference type="InterPro" id="IPR002870">
    <property type="entry name" value="Peptidase_M12B_N"/>
</dbReference>
<protein>
    <submittedName>
        <fullName evidence="4">FERM and PDZ domain-containing protein 1</fullName>
    </submittedName>
</protein>
<reference evidence="4 5" key="2">
    <citation type="submission" date="2019-04" db="EMBL/GenBank/DDBJ databases">
        <title>The genome sequence of big-headed turtle.</title>
        <authorList>
            <person name="Gong S."/>
        </authorList>
    </citation>
    <scope>NUCLEOTIDE SEQUENCE [LARGE SCALE GENOMIC DNA]</scope>
    <source>
        <strain evidence="4">DO16091913</strain>
        <tissue evidence="4">Muscle</tissue>
    </source>
</reference>
<dbReference type="STRING" id="55544.A0A4D9EL83"/>
<evidence type="ECO:0000313" key="4">
    <source>
        <dbReference type="EMBL" id="TFK08873.1"/>
    </source>
</evidence>
<gene>
    <name evidence="4" type="ORF">DR999_PMT08162</name>
</gene>
<keyword evidence="2" id="KW-0732">Signal</keyword>
<evidence type="ECO:0000256" key="1">
    <source>
        <dbReference type="ARBA" id="ARBA00023157"/>
    </source>
</evidence>
<feature type="signal peptide" evidence="2">
    <location>
        <begin position="1"/>
        <end position="23"/>
    </location>
</feature>
<keyword evidence="5" id="KW-1185">Reference proteome</keyword>
<dbReference type="EMBL" id="QXTE01000062">
    <property type="protein sequence ID" value="TFK08873.1"/>
    <property type="molecule type" value="Genomic_DNA"/>
</dbReference>
<reference evidence="4 5" key="1">
    <citation type="submission" date="2019-04" db="EMBL/GenBank/DDBJ databases">
        <title>Draft genome of the big-headed turtle Platysternon megacephalum.</title>
        <authorList>
            <person name="Gong S."/>
        </authorList>
    </citation>
    <scope>NUCLEOTIDE SEQUENCE [LARGE SCALE GENOMIC DNA]</scope>
    <source>
        <strain evidence="4">DO16091913</strain>
        <tissue evidence="4">Muscle</tissue>
    </source>
</reference>
<proteinExistence type="predicted"/>
<sequence>MRGARRIMDWLLLFVWTLPVAVLHSSSMQFLTILWLGGIAKAGREPGARTCQTLQLCCLCCVSFAAALTSDSSSSLNGLNHDYVFVTPVEVDSSGSYISHDVLHSIRKKRSTQSSKSSLHYKFSAFGQELHLELKPSTIFSNNFIVQVLGKDGVTDSQEREVERCFYQGFIRNDNTSSVAISTCVGLVSVSLKQI</sequence>
<dbReference type="Proteomes" id="UP000297703">
    <property type="component" value="Unassembled WGS sequence"/>
</dbReference>
<accession>A0A4D9EL83</accession>
<dbReference type="Pfam" id="PF01562">
    <property type="entry name" value="Pep_M12B_propep"/>
    <property type="match status" value="1"/>
</dbReference>
<dbReference type="AlphaFoldDB" id="A0A4D9EL83"/>
<name>A0A4D9EL83_9SAUR</name>
<keyword evidence="1" id="KW-1015">Disulfide bond</keyword>
<feature type="chain" id="PRO_5020022974" evidence="2">
    <location>
        <begin position="24"/>
        <end position="195"/>
    </location>
</feature>
<evidence type="ECO:0000313" key="5">
    <source>
        <dbReference type="Proteomes" id="UP000297703"/>
    </source>
</evidence>
<dbReference type="OrthoDB" id="412680at2759"/>
<comment type="caution">
    <text evidence="4">The sequence shown here is derived from an EMBL/GenBank/DDBJ whole genome shotgun (WGS) entry which is preliminary data.</text>
</comment>
<organism evidence="4 5">
    <name type="scientific">Platysternon megacephalum</name>
    <name type="common">big-headed turtle</name>
    <dbReference type="NCBI Taxonomy" id="55544"/>
    <lineage>
        <taxon>Eukaryota</taxon>
        <taxon>Metazoa</taxon>
        <taxon>Chordata</taxon>
        <taxon>Craniata</taxon>
        <taxon>Vertebrata</taxon>
        <taxon>Euteleostomi</taxon>
        <taxon>Archelosauria</taxon>
        <taxon>Testudinata</taxon>
        <taxon>Testudines</taxon>
        <taxon>Cryptodira</taxon>
        <taxon>Durocryptodira</taxon>
        <taxon>Testudinoidea</taxon>
        <taxon>Platysternidae</taxon>
        <taxon>Platysternon</taxon>
    </lineage>
</organism>